<feature type="compositionally biased region" description="Acidic residues" evidence="1">
    <location>
        <begin position="106"/>
        <end position="116"/>
    </location>
</feature>
<dbReference type="Proteomes" id="UP000054007">
    <property type="component" value="Unassembled WGS sequence"/>
</dbReference>
<feature type="region of interest" description="Disordered" evidence="1">
    <location>
        <begin position="1"/>
        <end position="407"/>
    </location>
</feature>
<gene>
    <name evidence="2" type="ORF">CYLTODRAFT_490241</name>
</gene>
<evidence type="ECO:0000313" key="3">
    <source>
        <dbReference type="Proteomes" id="UP000054007"/>
    </source>
</evidence>
<keyword evidence="3" id="KW-1185">Reference proteome</keyword>
<sequence>MEKLEHRESEPPRRERTPVMRSPESRSSIAAGFRDDSHPYHRTPRESQVTIIPYADAEEGEDELFEEAEDDDVPPPRGQHSPYQRPPLFRETSVPQVGVSRPDAEHENEEEYEEERQDEKGQQRSRTASLIARGFRDASNPLHHSPGVRQSTASALSYPEIPDEYDGRSARHQQQWEEEDEEEEDELQTPASRTPSPIARTPSPEYVKARRPARSPSPRVPSPTPVERNLSPDIMNARRPAPTPSPGGLVCPRIARTPSPDIMHTRRPAPSPSPRYARQAPVLRTPSPVAVHDREPSPDIGQRTPVRNTTPTPDAMYTWWPAQSPVPEAPSAPIMRAPSPELKYNRRPARSPSPGRYTRSRYIRTPTPETVQEPPPRTPSPVIPTHSWPVRTASPAPASPFRPIRSPPCDIASHVRSPSPTLPPLSHPSPRHAVPPIDVDAIVPPSSPPSPQRPRLTRTIEARFTGEIDASANTHGYPGIREFVLWTLPYFAGEKMRFCAQCKSRDPLRVIYRHPLEPSSPQQAPEDDVRPPILPSESAMDATCSKCGTAYCRGCWLSTPQSHSCATPEICRRRHAVAMFHVLCLLDEHYIHYLDKNSSKREAAAFLAMSHPNDEWHANTEFFLDAIHHMQASLAALLETDHDKEDWRWLIRRLIELSFLPRLIKEAFSEKYRNNPIQGKYRELYHGLFQFLRTLSRVHPDAVFQDTAVFRTSKGLRYLYEKEGAEGILWEEGGWIVEGTSLWLCVEDYARVAAMGQWRTDGRDWMDGAPREHYEVMATRSGKRTKVRQSNESTCQPM</sequence>
<feature type="compositionally biased region" description="Acidic residues" evidence="1">
    <location>
        <begin position="176"/>
        <end position="187"/>
    </location>
</feature>
<feature type="compositionally biased region" description="Acidic residues" evidence="1">
    <location>
        <begin position="56"/>
        <end position="73"/>
    </location>
</feature>
<evidence type="ECO:0000313" key="2">
    <source>
        <dbReference type="EMBL" id="KIY67918.1"/>
    </source>
</evidence>
<reference evidence="2 3" key="1">
    <citation type="journal article" date="2015" name="Fungal Genet. Biol.">
        <title>Evolution of novel wood decay mechanisms in Agaricales revealed by the genome sequences of Fistulina hepatica and Cylindrobasidium torrendii.</title>
        <authorList>
            <person name="Floudas D."/>
            <person name="Held B.W."/>
            <person name="Riley R."/>
            <person name="Nagy L.G."/>
            <person name="Koehler G."/>
            <person name="Ransdell A.S."/>
            <person name="Younus H."/>
            <person name="Chow J."/>
            <person name="Chiniquy J."/>
            <person name="Lipzen A."/>
            <person name="Tritt A."/>
            <person name="Sun H."/>
            <person name="Haridas S."/>
            <person name="LaButti K."/>
            <person name="Ohm R.A."/>
            <person name="Kues U."/>
            <person name="Blanchette R.A."/>
            <person name="Grigoriev I.V."/>
            <person name="Minto R.E."/>
            <person name="Hibbett D.S."/>
        </authorList>
    </citation>
    <scope>NUCLEOTIDE SEQUENCE [LARGE SCALE GENOMIC DNA]</scope>
    <source>
        <strain evidence="2 3">FP15055 ss-10</strain>
    </source>
</reference>
<feature type="compositionally biased region" description="Basic and acidic residues" evidence="1">
    <location>
        <begin position="33"/>
        <end position="45"/>
    </location>
</feature>
<proteinExistence type="predicted"/>
<evidence type="ECO:0000256" key="1">
    <source>
        <dbReference type="SAM" id="MobiDB-lite"/>
    </source>
</evidence>
<protein>
    <submittedName>
        <fullName evidence="2">Uncharacterized protein</fullName>
    </submittedName>
</protein>
<organism evidence="2 3">
    <name type="scientific">Cylindrobasidium torrendii FP15055 ss-10</name>
    <dbReference type="NCBI Taxonomy" id="1314674"/>
    <lineage>
        <taxon>Eukaryota</taxon>
        <taxon>Fungi</taxon>
        <taxon>Dikarya</taxon>
        <taxon>Basidiomycota</taxon>
        <taxon>Agaricomycotina</taxon>
        <taxon>Agaricomycetes</taxon>
        <taxon>Agaricomycetidae</taxon>
        <taxon>Agaricales</taxon>
        <taxon>Marasmiineae</taxon>
        <taxon>Physalacriaceae</taxon>
        <taxon>Cylindrobasidium</taxon>
    </lineage>
</organism>
<dbReference type="EMBL" id="KN880514">
    <property type="protein sequence ID" value="KIY67918.1"/>
    <property type="molecule type" value="Genomic_DNA"/>
</dbReference>
<accession>A0A0D7BBM6</accession>
<dbReference type="AlphaFoldDB" id="A0A0D7BBM6"/>
<dbReference type="STRING" id="1314674.A0A0D7BBM6"/>
<feature type="compositionally biased region" description="Basic and acidic residues" evidence="1">
    <location>
        <begin position="1"/>
        <end position="18"/>
    </location>
</feature>
<feature type="compositionally biased region" description="Pro residues" evidence="1">
    <location>
        <begin position="373"/>
        <end position="382"/>
    </location>
</feature>
<name>A0A0D7BBM6_9AGAR</name>
<dbReference type="OrthoDB" id="3092170at2759"/>